<gene>
    <name evidence="1" type="primary">rnz</name>
</gene>
<dbReference type="EMBL" id="MK814736">
    <property type="protein sequence ID" value="QCI08719.1"/>
    <property type="molecule type" value="Genomic_DNA"/>
</dbReference>
<organism evidence="1">
    <name type="scientific">Sphondylothamnion multifidum</name>
    <dbReference type="NCBI Taxonomy" id="193186"/>
    <lineage>
        <taxon>Eukaryota</taxon>
        <taxon>Rhodophyta</taxon>
        <taxon>Florideophyceae</taxon>
        <taxon>Rhodymeniophycidae</taxon>
        <taxon>Ceramiales</taxon>
        <taxon>Ceramiaceae</taxon>
        <taxon>Sphondylothamnion</taxon>
    </lineage>
</organism>
<sequence length="210" mass="24261">MNNSFIFRLNHYKDILLFNCSESLQSYIISKQIRMNNVAKIIITDLHIRNISGLLGLLSSLNSIGRIKDLHIYGPRGLSSYLDLGKKYSHTNFKYILYIHTLSNGLIIKHEKYRIYTFINNYSFDFLIIASELAGTFIIQKANNHYLYPGPLYSKLKKGSTFILPDGLILNGSNFTISNSEGIKFNFIFNSYYSRKSIQNNIKSMILLYQ</sequence>
<name>A0A4D6WYJ9_9FLOR</name>
<proteinExistence type="predicted"/>
<reference evidence="1" key="2">
    <citation type="submission" date="2019-04" db="EMBL/GenBank/DDBJ databases">
        <authorList>
            <person name="Pasella M."/>
        </authorList>
    </citation>
    <scope>NUCLEOTIDE SEQUENCE</scope>
    <source>
        <strain evidence="1">PD2995</strain>
    </source>
</reference>
<dbReference type="PANTHER" id="PTHR46018">
    <property type="entry name" value="ZINC PHOSPHODIESTERASE ELAC PROTEIN 1"/>
    <property type="match status" value="1"/>
</dbReference>
<accession>A0A4D6WYJ9</accession>
<dbReference type="AlphaFoldDB" id="A0A4D6WYJ9"/>
<dbReference type="PANTHER" id="PTHR46018:SF2">
    <property type="entry name" value="ZINC PHOSPHODIESTERASE ELAC PROTEIN 1"/>
    <property type="match status" value="1"/>
</dbReference>
<reference evidence="1" key="1">
    <citation type="journal article" date="2019" name="Mol. Phylogenet. Evol.">
        <title>Morphological evolution and classification of the red algal order Ceramiales inferred using plastid phylogenomics.</title>
        <authorList>
            <person name="Diaz-Tapia P."/>
            <person name="Pasella M.M."/>
            <person name="Verbruggen H."/>
            <person name="Maggs C.A."/>
        </authorList>
    </citation>
    <scope>NUCLEOTIDE SEQUENCE</scope>
    <source>
        <strain evidence="1">PD2995</strain>
    </source>
</reference>
<dbReference type="SUPFAM" id="SSF56281">
    <property type="entry name" value="Metallo-hydrolase/oxidoreductase"/>
    <property type="match status" value="1"/>
</dbReference>
<evidence type="ECO:0000313" key="1">
    <source>
        <dbReference type="EMBL" id="QCI08719.1"/>
    </source>
</evidence>
<dbReference type="InterPro" id="IPR036866">
    <property type="entry name" value="RibonucZ/Hydroxyglut_hydro"/>
</dbReference>
<dbReference type="GO" id="GO:0042781">
    <property type="term" value="F:3'-tRNA processing endoribonuclease activity"/>
    <property type="evidence" value="ECO:0007669"/>
    <property type="project" value="TreeGrafter"/>
</dbReference>
<keyword evidence="1" id="KW-0934">Plastid</keyword>
<dbReference type="Gene3D" id="3.60.15.10">
    <property type="entry name" value="Ribonuclease Z/Hydroxyacylglutathione hydrolase-like"/>
    <property type="match status" value="1"/>
</dbReference>
<protein>
    <submittedName>
        <fullName evidence="1">Ribonuclease Z</fullName>
    </submittedName>
</protein>
<geneLocation type="plastid" evidence="1"/>